<accession>A0ABZ0Z143</accession>
<dbReference type="Proteomes" id="UP001349343">
    <property type="component" value="Segment"/>
</dbReference>
<organism evidence="1 2">
    <name type="scientific">phage Lak_Megaphage_RVC_JS4_GC31</name>
    <dbReference type="NCBI Taxonomy" id="3109228"/>
    <lineage>
        <taxon>Viruses</taxon>
        <taxon>Duplodnaviria</taxon>
        <taxon>Heunggongvirae</taxon>
        <taxon>Uroviricota</taxon>
        <taxon>Caudoviricetes</taxon>
        <taxon>Caudoviricetes code 15 clade</taxon>
    </lineage>
</organism>
<evidence type="ECO:0000313" key="1">
    <source>
        <dbReference type="EMBL" id="WQJ52910.1"/>
    </source>
</evidence>
<name>A0ABZ0Z143_9CAUD</name>
<sequence length="50" mass="6068">MDKETVLKILELSKQFDKDNYSMRVSGHFDSENEYKEMKLNFILRKLNIQ</sequence>
<reference evidence="1 2" key="1">
    <citation type="submission" date="2023-11" db="EMBL/GenBank/DDBJ databases">
        <authorList>
            <person name="Cook R."/>
            <person name="Crisci M."/>
            <person name="Pye H."/>
            <person name="Adriaenssens E."/>
            <person name="Santini J."/>
        </authorList>
    </citation>
    <scope>NUCLEOTIDE SEQUENCE [LARGE SCALE GENOMIC DNA]</scope>
    <source>
        <strain evidence="1">Lak_Megaphage_RVC_JS4_GC31</strain>
    </source>
</reference>
<dbReference type="EMBL" id="OR769222">
    <property type="protein sequence ID" value="WQJ52910.1"/>
    <property type="molecule type" value="Genomic_DNA"/>
</dbReference>
<keyword evidence="2" id="KW-1185">Reference proteome</keyword>
<protein>
    <submittedName>
        <fullName evidence="1">Uncharacterized protein</fullName>
    </submittedName>
</protein>
<proteinExistence type="predicted"/>
<evidence type="ECO:0000313" key="2">
    <source>
        <dbReference type="Proteomes" id="UP001349343"/>
    </source>
</evidence>